<dbReference type="InterPro" id="IPR034922">
    <property type="entry name" value="REX1-like_exo"/>
</dbReference>
<dbReference type="GO" id="GO:0004527">
    <property type="term" value="F:exonuclease activity"/>
    <property type="evidence" value="ECO:0007669"/>
    <property type="project" value="UniProtKB-KW"/>
</dbReference>
<evidence type="ECO:0000256" key="5">
    <source>
        <dbReference type="SAM" id="MobiDB-lite"/>
    </source>
</evidence>
<keyword evidence="3" id="KW-0378">Hydrolase</keyword>
<dbReference type="PANTHER" id="PTHR12801">
    <property type="entry name" value="RNA EXONUCLEASE REXO1 / RECO3 FAMILY MEMBER-RELATED"/>
    <property type="match status" value="1"/>
</dbReference>
<dbReference type="OrthoDB" id="3996471at2759"/>
<evidence type="ECO:0000256" key="1">
    <source>
        <dbReference type="ARBA" id="ARBA00006357"/>
    </source>
</evidence>
<gene>
    <name evidence="7" type="ORF">K432DRAFT_264207</name>
</gene>
<dbReference type="InterPro" id="IPR047021">
    <property type="entry name" value="REXO1/3/4-like"/>
</dbReference>
<evidence type="ECO:0000313" key="8">
    <source>
        <dbReference type="Proteomes" id="UP000250266"/>
    </source>
</evidence>
<evidence type="ECO:0000259" key="6">
    <source>
        <dbReference type="SMART" id="SM00479"/>
    </source>
</evidence>
<evidence type="ECO:0000256" key="4">
    <source>
        <dbReference type="ARBA" id="ARBA00022839"/>
    </source>
</evidence>
<dbReference type="SMART" id="SM00479">
    <property type="entry name" value="EXOIII"/>
    <property type="match status" value="1"/>
</dbReference>
<dbReference type="GO" id="GO:0005634">
    <property type="term" value="C:nucleus"/>
    <property type="evidence" value="ECO:0007669"/>
    <property type="project" value="TreeGrafter"/>
</dbReference>
<feature type="non-terminal residue" evidence="7">
    <location>
        <position position="618"/>
    </location>
</feature>
<name>A0A8E2DZM3_9PEZI</name>
<reference evidence="7 8" key="1">
    <citation type="journal article" date="2016" name="Nat. Commun.">
        <title>Ectomycorrhizal ecology is imprinted in the genome of the dominant symbiotic fungus Cenococcum geophilum.</title>
        <authorList>
            <consortium name="DOE Joint Genome Institute"/>
            <person name="Peter M."/>
            <person name="Kohler A."/>
            <person name="Ohm R.A."/>
            <person name="Kuo A."/>
            <person name="Krutzmann J."/>
            <person name="Morin E."/>
            <person name="Arend M."/>
            <person name="Barry K.W."/>
            <person name="Binder M."/>
            <person name="Choi C."/>
            <person name="Clum A."/>
            <person name="Copeland A."/>
            <person name="Grisel N."/>
            <person name="Haridas S."/>
            <person name="Kipfer T."/>
            <person name="LaButti K."/>
            <person name="Lindquist E."/>
            <person name="Lipzen A."/>
            <person name="Maire R."/>
            <person name="Meier B."/>
            <person name="Mihaltcheva S."/>
            <person name="Molinier V."/>
            <person name="Murat C."/>
            <person name="Poggeler S."/>
            <person name="Quandt C.A."/>
            <person name="Sperisen C."/>
            <person name="Tritt A."/>
            <person name="Tisserant E."/>
            <person name="Crous P.W."/>
            <person name="Henrissat B."/>
            <person name="Nehls U."/>
            <person name="Egli S."/>
            <person name="Spatafora J.W."/>
            <person name="Grigoriev I.V."/>
            <person name="Martin F.M."/>
        </authorList>
    </citation>
    <scope>NUCLEOTIDE SEQUENCE [LARGE SCALE GENOMIC DNA]</scope>
    <source>
        <strain evidence="7 8">CBS 459.81</strain>
    </source>
</reference>
<dbReference type="GO" id="GO:0003676">
    <property type="term" value="F:nucleic acid binding"/>
    <property type="evidence" value="ECO:0007669"/>
    <property type="project" value="InterPro"/>
</dbReference>
<dbReference type="InterPro" id="IPR012337">
    <property type="entry name" value="RNaseH-like_sf"/>
</dbReference>
<dbReference type="InterPro" id="IPR013520">
    <property type="entry name" value="Ribonucl_H"/>
</dbReference>
<proteinExistence type="inferred from homology"/>
<accession>A0A8E2DZM3</accession>
<feature type="region of interest" description="Disordered" evidence="5">
    <location>
        <begin position="197"/>
        <end position="216"/>
    </location>
</feature>
<evidence type="ECO:0000313" key="7">
    <source>
        <dbReference type="EMBL" id="OCK74622.1"/>
    </source>
</evidence>
<dbReference type="PANTHER" id="PTHR12801:SF112">
    <property type="entry name" value="RNA EXONUCLEASE 3"/>
    <property type="match status" value="1"/>
</dbReference>
<keyword evidence="2" id="KW-0540">Nuclease</keyword>
<feature type="non-terminal residue" evidence="7">
    <location>
        <position position="1"/>
    </location>
</feature>
<keyword evidence="4 7" id="KW-0269">Exonuclease</keyword>
<dbReference type="Gene3D" id="3.30.420.10">
    <property type="entry name" value="Ribonuclease H-like superfamily/Ribonuclease H"/>
    <property type="match status" value="1"/>
</dbReference>
<dbReference type="CDD" id="cd06145">
    <property type="entry name" value="REX1_like"/>
    <property type="match status" value="1"/>
</dbReference>
<organism evidence="7 8">
    <name type="scientific">Lepidopterella palustris CBS 459.81</name>
    <dbReference type="NCBI Taxonomy" id="1314670"/>
    <lineage>
        <taxon>Eukaryota</taxon>
        <taxon>Fungi</taxon>
        <taxon>Dikarya</taxon>
        <taxon>Ascomycota</taxon>
        <taxon>Pezizomycotina</taxon>
        <taxon>Dothideomycetes</taxon>
        <taxon>Pleosporomycetidae</taxon>
        <taxon>Mytilinidiales</taxon>
        <taxon>Argynnaceae</taxon>
        <taxon>Lepidopterella</taxon>
    </lineage>
</organism>
<sequence length="618" mass="67893">KRRKLGNGTAEVISNGSHATSEKPERTPFVGLLAPKQKPAPSGNADKNNEKLQNKTDPGTQVIRKLAKDAVIFPKTVASSKCSIRGPDHESKESLNPRALAKSPALFVTRRALLLKVHEYMAKLNDEVSKSSAPDIKALHLTDNAVVRLALDEEEKIAIDQPSVYANIIKMRIVALKKMKLEEWVKGRKEALEALARKKGDAPAPPKQEQEPVNTGLSPHQEVEMLSRMISSQNGLAAHGYVTQMPTDEEVETARKGVESSANWEVCDRCTTRFQVFPDRREDGALTTGGKCIHHWGRRVFARKQKTDAITGGQQARYSCCNEIIGAPGCTVGLTHVFKISESKRLAAIMQFKETPFNPDVKPNTAVCFDCEMGYTCYGLELIRITATSWPSGDALLDVLVRPLGAVLDLNSRFSGVHDEQFLKAKPFDPANPPTDPKDLGIVNSPYEARELLLSYVSRDTPLLGHALENDLNAVRLIHPAIVDTALLFPHPRGLPIRYGLRVLSKMHLDWDIQQGGATGHDSLEDARATGELVRFKVAKEWKKYKDQGWEVREGKFCPPLPSAAELAEVVAESAPVLPLDGGVDPLAAALKAPRKVQKRTRAVAQLDGADDEPEVSE</sequence>
<dbReference type="EMBL" id="KV745443">
    <property type="protein sequence ID" value="OCK74622.1"/>
    <property type="molecule type" value="Genomic_DNA"/>
</dbReference>
<comment type="similarity">
    <text evidence="1">Belongs to the REXO1/REXO3 family.</text>
</comment>
<feature type="domain" description="Exonuclease" evidence="6">
    <location>
        <begin position="365"/>
        <end position="543"/>
    </location>
</feature>
<dbReference type="Proteomes" id="UP000250266">
    <property type="component" value="Unassembled WGS sequence"/>
</dbReference>
<evidence type="ECO:0000256" key="2">
    <source>
        <dbReference type="ARBA" id="ARBA00022722"/>
    </source>
</evidence>
<dbReference type="AlphaFoldDB" id="A0A8E2DZM3"/>
<protein>
    <submittedName>
        <fullName evidence="7">Exonuclease</fullName>
    </submittedName>
</protein>
<keyword evidence="8" id="KW-1185">Reference proteome</keyword>
<dbReference type="SUPFAM" id="SSF53098">
    <property type="entry name" value="Ribonuclease H-like"/>
    <property type="match status" value="1"/>
</dbReference>
<evidence type="ECO:0000256" key="3">
    <source>
        <dbReference type="ARBA" id="ARBA00022801"/>
    </source>
</evidence>
<feature type="region of interest" description="Disordered" evidence="5">
    <location>
        <begin position="1"/>
        <end position="60"/>
    </location>
</feature>
<dbReference type="InterPro" id="IPR036397">
    <property type="entry name" value="RNaseH_sf"/>
</dbReference>